<comment type="caution">
    <text evidence="1">The sequence shown here is derived from an EMBL/GenBank/DDBJ whole genome shotgun (WGS) entry which is preliminary data.</text>
</comment>
<accession>A0A0F5K4X4</accession>
<protein>
    <submittedName>
        <fullName evidence="1">Uncharacterized protein</fullName>
    </submittedName>
</protein>
<reference evidence="1 2" key="1">
    <citation type="submission" date="2015-03" db="EMBL/GenBank/DDBJ databases">
        <title>Draft Genome Sequence of Burkholderia andropogonis type strain ICMP2807, isolated from Sorghum bicolor.</title>
        <authorList>
            <person name="Lopes-Santos L."/>
            <person name="Castro D.B."/>
            <person name="Ottoboni L.M."/>
            <person name="Park D."/>
            <person name="Weirc B.S."/>
            <person name="Destefano S.A."/>
        </authorList>
    </citation>
    <scope>NUCLEOTIDE SEQUENCE [LARGE SCALE GENOMIC DNA]</scope>
    <source>
        <strain evidence="1 2">ICMP2807</strain>
    </source>
</reference>
<dbReference type="Proteomes" id="UP000033618">
    <property type="component" value="Unassembled WGS sequence"/>
</dbReference>
<evidence type="ECO:0000313" key="1">
    <source>
        <dbReference type="EMBL" id="KKB65171.1"/>
    </source>
</evidence>
<sequence>MSKERQRKTKAVERMSLHEAVAAWRGVLHHIARTAFFTTIRVLTACGEAVRCDVADTPLIDGVPAPRLESLD</sequence>
<dbReference type="AlphaFoldDB" id="A0A0F5K4X4"/>
<proteinExistence type="predicted"/>
<keyword evidence="2" id="KW-1185">Reference proteome</keyword>
<organism evidence="1 2">
    <name type="scientific">Robbsia andropogonis</name>
    <dbReference type="NCBI Taxonomy" id="28092"/>
    <lineage>
        <taxon>Bacteria</taxon>
        <taxon>Pseudomonadati</taxon>
        <taxon>Pseudomonadota</taxon>
        <taxon>Betaproteobacteria</taxon>
        <taxon>Burkholderiales</taxon>
        <taxon>Burkholderiaceae</taxon>
        <taxon>Robbsia</taxon>
    </lineage>
</organism>
<name>A0A0F5K4X4_9BURK</name>
<dbReference type="STRING" id="28092.WM40_00465"/>
<gene>
    <name evidence="1" type="ORF">WM40_00465</name>
</gene>
<dbReference type="EMBL" id="LAQU01000001">
    <property type="protein sequence ID" value="KKB65171.1"/>
    <property type="molecule type" value="Genomic_DNA"/>
</dbReference>
<evidence type="ECO:0000313" key="2">
    <source>
        <dbReference type="Proteomes" id="UP000033618"/>
    </source>
</evidence>